<keyword evidence="2" id="KW-0677">Repeat</keyword>
<dbReference type="SMART" id="SM00225">
    <property type="entry name" value="BTB"/>
    <property type="match status" value="1"/>
</dbReference>
<feature type="domain" description="BTB" evidence="4">
    <location>
        <begin position="380"/>
        <end position="449"/>
    </location>
</feature>
<proteinExistence type="predicted"/>
<dbReference type="PANTHER" id="PTHR46093:SF3">
    <property type="entry name" value="ACYL-COA-BINDING DOMAIN-CONTAINING PROTEIN 4"/>
    <property type="match status" value="1"/>
</dbReference>
<dbReference type="CDD" id="cd18186">
    <property type="entry name" value="BTB_POZ_ZBTB_KLHL-like"/>
    <property type="match status" value="1"/>
</dbReference>
<keyword evidence="1" id="KW-0880">Kelch repeat</keyword>
<dbReference type="OrthoDB" id="432528at2759"/>
<keyword evidence="6" id="KW-1185">Reference proteome</keyword>
<dbReference type="PANTHER" id="PTHR46093">
    <property type="entry name" value="ACYL-COA-BINDING DOMAIN-CONTAINING PROTEIN 5"/>
    <property type="match status" value="1"/>
</dbReference>
<evidence type="ECO:0000313" key="5">
    <source>
        <dbReference type="EMBL" id="KAG2182793.1"/>
    </source>
</evidence>
<comment type="caution">
    <text evidence="5">The sequence shown here is derived from an EMBL/GenBank/DDBJ whole genome shotgun (WGS) entry which is preliminary data.</text>
</comment>
<feature type="region of interest" description="Disordered" evidence="3">
    <location>
        <begin position="547"/>
        <end position="586"/>
    </location>
</feature>
<dbReference type="Gene3D" id="3.30.710.10">
    <property type="entry name" value="Potassium Channel Kv1.1, Chain A"/>
    <property type="match status" value="1"/>
</dbReference>
<dbReference type="InterPro" id="IPR000210">
    <property type="entry name" value="BTB/POZ_dom"/>
</dbReference>
<feature type="compositionally biased region" description="Acidic residues" evidence="3">
    <location>
        <begin position="568"/>
        <end position="586"/>
    </location>
</feature>
<dbReference type="SUPFAM" id="SSF117281">
    <property type="entry name" value="Kelch motif"/>
    <property type="match status" value="1"/>
</dbReference>
<sequence length="586" mass="65952">MVWSSVNARANHGSPRLALVSNGHNGSSPPAQPAPIVTKKYAQPFRATGDTLACLVGASMTVVGQSVLVFGGFHQYTDDVYNDMYQLTVHNGRYKWTNLLYIKGIRPSKRNDHSAALWQGNKLVIFGGSSDDEVYCNDVSVLDLTTMTWHQPEIHGQLPMGRMKHSSTIHNDKLYISGGKLSSSHFSDTIDILDLKKWVWLPSIPFVRRCQHITFFHRNRLYLYGGLAEKMDRSHNISFINFDTYQVTELQVHAPETPSLAGQHFAQVCGDDLVVVVTNPIKQVVSESTAGVWSLDLTSMTWRRRGGGARFDAGQWYYFAMAEHDTSFYLFGTSEEESEEYYSQVLKVDLQEHGIFAVPPPQMGSDLVLMLTSDAGRQLADFYITSGEDQAPPIHVHRLVLLARWPHFENLIQSGMAESVSMHLKIPESYDVVHAFVTFLYADSIDQFDIDLVSDLLVIANIYLLPRLLALCARRMHAHMDIGNVSKIYHCAGVASQRGLQQTALNYMFEHYGDVSRTIGFRNLPKEVLLDFWDHTPSNAIITTKDMMQVDRLEETEDTAPTSYAGGGEDEDDEDEEQDDDDEIIN</sequence>
<evidence type="ECO:0000256" key="3">
    <source>
        <dbReference type="SAM" id="MobiDB-lite"/>
    </source>
</evidence>
<accession>A0A8H7PYW4</accession>
<protein>
    <recommendedName>
        <fullName evidence="4">BTB domain-containing protein</fullName>
    </recommendedName>
</protein>
<gene>
    <name evidence="5" type="ORF">INT44_005773</name>
</gene>
<evidence type="ECO:0000313" key="6">
    <source>
        <dbReference type="Proteomes" id="UP000612746"/>
    </source>
</evidence>
<dbReference type="EMBL" id="JAEPRA010000007">
    <property type="protein sequence ID" value="KAG2182793.1"/>
    <property type="molecule type" value="Genomic_DNA"/>
</dbReference>
<evidence type="ECO:0000256" key="2">
    <source>
        <dbReference type="ARBA" id="ARBA00022737"/>
    </source>
</evidence>
<dbReference type="Gene3D" id="2.120.10.80">
    <property type="entry name" value="Kelch-type beta propeller"/>
    <property type="match status" value="1"/>
</dbReference>
<organism evidence="5 6">
    <name type="scientific">Umbelopsis vinacea</name>
    <dbReference type="NCBI Taxonomy" id="44442"/>
    <lineage>
        <taxon>Eukaryota</taxon>
        <taxon>Fungi</taxon>
        <taxon>Fungi incertae sedis</taxon>
        <taxon>Mucoromycota</taxon>
        <taxon>Mucoromycotina</taxon>
        <taxon>Umbelopsidomycetes</taxon>
        <taxon>Umbelopsidales</taxon>
        <taxon>Umbelopsidaceae</taxon>
        <taxon>Umbelopsis</taxon>
    </lineage>
</organism>
<dbReference type="InterPro" id="IPR011333">
    <property type="entry name" value="SKP1/BTB/POZ_sf"/>
</dbReference>
<name>A0A8H7PYW4_9FUNG</name>
<dbReference type="Pfam" id="PF00651">
    <property type="entry name" value="BTB"/>
    <property type="match status" value="1"/>
</dbReference>
<dbReference type="Proteomes" id="UP000612746">
    <property type="component" value="Unassembled WGS sequence"/>
</dbReference>
<dbReference type="PROSITE" id="PS50097">
    <property type="entry name" value="BTB"/>
    <property type="match status" value="1"/>
</dbReference>
<evidence type="ECO:0000256" key="1">
    <source>
        <dbReference type="ARBA" id="ARBA00022441"/>
    </source>
</evidence>
<dbReference type="InterPro" id="IPR015915">
    <property type="entry name" value="Kelch-typ_b-propeller"/>
</dbReference>
<dbReference type="Pfam" id="PF24681">
    <property type="entry name" value="Kelch_KLHDC2_KLHL20_DRC7"/>
    <property type="match status" value="1"/>
</dbReference>
<dbReference type="CDD" id="cd14733">
    <property type="entry name" value="BACK"/>
    <property type="match status" value="1"/>
</dbReference>
<dbReference type="SUPFAM" id="SSF54695">
    <property type="entry name" value="POZ domain"/>
    <property type="match status" value="1"/>
</dbReference>
<evidence type="ECO:0000259" key="4">
    <source>
        <dbReference type="PROSITE" id="PS50097"/>
    </source>
</evidence>
<reference evidence="5" key="1">
    <citation type="submission" date="2020-12" db="EMBL/GenBank/DDBJ databases">
        <title>Metabolic potential, ecology and presence of endohyphal bacteria is reflected in genomic diversity of Mucoromycotina.</title>
        <authorList>
            <person name="Muszewska A."/>
            <person name="Okrasinska A."/>
            <person name="Steczkiewicz K."/>
            <person name="Drgas O."/>
            <person name="Orlowska M."/>
            <person name="Perlinska-Lenart U."/>
            <person name="Aleksandrzak-Piekarczyk T."/>
            <person name="Szatraj K."/>
            <person name="Zielenkiewicz U."/>
            <person name="Pilsyk S."/>
            <person name="Malc E."/>
            <person name="Mieczkowski P."/>
            <person name="Kruszewska J.S."/>
            <person name="Biernat P."/>
            <person name="Pawlowska J."/>
        </authorList>
    </citation>
    <scope>NUCLEOTIDE SEQUENCE</scope>
    <source>
        <strain evidence="5">WA0000051536</strain>
    </source>
</reference>
<dbReference type="AlphaFoldDB" id="A0A8H7PYW4"/>